<dbReference type="Proteomes" id="UP001437256">
    <property type="component" value="Unassembled WGS sequence"/>
</dbReference>
<name>A0ABR2Z809_9AGAR</name>
<reference evidence="2 3" key="1">
    <citation type="submission" date="2024-05" db="EMBL/GenBank/DDBJ databases">
        <title>A draft genome resource for the thread blight pathogen Marasmius tenuissimus strain MS-2.</title>
        <authorList>
            <person name="Yulfo-Soto G.E."/>
            <person name="Baruah I.K."/>
            <person name="Amoako-Attah I."/>
            <person name="Bukari Y."/>
            <person name="Meinhardt L.W."/>
            <person name="Bailey B.A."/>
            <person name="Cohen S.P."/>
        </authorList>
    </citation>
    <scope>NUCLEOTIDE SEQUENCE [LARGE SCALE GENOMIC DNA]</scope>
    <source>
        <strain evidence="2 3">MS-2</strain>
    </source>
</reference>
<proteinExistence type="predicted"/>
<evidence type="ECO:0008006" key="4">
    <source>
        <dbReference type="Google" id="ProtNLM"/>
    </source>
</evidence>
<sequence>MSSTSASSLSSDSASSTSSDESSEDFSNQSNSSDSSTDSSTESEEGLPHTPDYHPKRRLPKLRISPLKGDRLRNSVLREIRQLHSKRYFVSHKANNIPQGPEYLSYTFLKFVEILEQDPVFQNDARNAQMPVKQQAAIFLYCLGHSGNVAGLQKVADWAGVGKGTVVLVTKRVMKAVLRDDFRTRYVCMPTEVEKEEAKAWVEAHSCEGWQDGWCLVDGTLILLFDRPHWYGESYFDRKCNYSLNVQVVSLPNLQIVDFGYGFT</sequence>
<accession>A0ABR2Z809</accession>
<organism evidence="2 3">
    <name type="scientific">Marasmius tenuissimus</name>
    <dbReference type="NCBI Taxonomy" id="585030"/>
    <lineage>
        <taxon>Eukaryota</taxon>
        <taxon>Fungi</taxon>
        <taxon>Dikarya</taxon>
        <taxon>Basidiomycota</taxon>
        <taxon>Agaricomycotina</taxon>
        <taxon>Agaricomycetes</taxon>
        <taxon>Agaricomycetidae</taxon>
        <taxon>Agaricales</taxon>
        <taxon>Marasmiineae</taxon>
        <taxon>Marasmiaceae</taxon>
        <taxon>Marasmius</taxon>
    </lineage>
</organism>
<keyword evidence="3" id="KW-1185">Reference proteome</keyword>
<evidence type="ECO:0000313" key="2">
    <source>
        <dbReference type="EMBL" id="KAL0057731.1"/>
    </source>
</evidence>
<evidence type="ECO:0000256" key="1">
    <source>
        <dbReference type="SAM" id="MobiDB-lite"/>
    </source>
</evidence>
<feature type="region of interest" description="Disordered" evidence="1">
    <location>
        <begin position="1"/>
        <end position="65"/>
    </location>
</feature>
<gene>
    <name evidence="2" type="ORF">AAF712_015615</name>
</gene>
<protein>
    <recommendedName>
        <fullName evidence="4">DDE Tnp4 domain-containing protein</fullName>
    </recommendedName>
</protein>
<comment type="caution">
    <text evidence="2">The sequence shown here is derived from an EMBL/GenBank/DDBJ whole genome shotgun (WGS) entry which is preliminary data.</text>
</comment>
<feature type="compositionally biased region" description="Low complexity" evidence="1">
    <location>
        <begin position="1"/>
        <end position="40"/>
    </location>
</feature>
<evidence type="ECO:0000313" key="3">
    <source>
        <dbReference type="Proteomes" id="UP001437256"/>
    </source>
</evidence>
<dbReference type="EMBL" id="JBBXMP010000450">
    <property type="protein sequence ID" value="KAL0057731.1"/>
    <property type="molecule type" value="Genomic_DNA"/>
</dbReference>